<name>A0AAW0P4U1_9GOBI</name>
<evidence type="ECO:0000256" key="1">
    <source>
        <dbReference type="SAM" id="MobiDB-lite"/>
    </source>
</evidence>
<feature type="region of interest" description="Disordered" evidence="1">
    <location>
        <begin position="1"/>
        <end position="108"/>
    </location>
</feature>
<accession>A0AAW0P4U1</accession>
<reference evidence="3" key="1">
    <citation type="submission" date="2024-04" db="EMBL/GenBank/DDBJ databases">
        <title>Salinicola lusitanus LLJ914,a marine bacterium isolated from the Okinawa Trough.</title>
        <authorList>
            <person name="Li J."/>
        </authorList>
    </citation>
    <scope>NUCLEOTIDE SEQUENCE [LARGE SCALE GENOMIC DNA]</scope>
</reference>
<feature type="compositionally biased region" description="Polar residues" evidence="1">
    <location>
        <begin position="43"/>
        <end position="56"/>
    </location>
</feature>
<gene>
    <name evidence="2" type="ORF">WMY93_012852</name>
</gene>
<dbReference type="EMBL" id="JBBPFD010000009">
    <property type="protein sequence ID" value="KAK7912641.1"/>
    <property type="molecule type" value="Genomic_DNA"/>
</dbReference>
<protein>
    <submittedName>
        <fullName evidence="2">Uncharacterized protein</fullName>
    </submittedName>
</protein>
<dbReference type="Proteomes" id="UP001460270">
    <property type="component" value="Unassembled WGS sequence"/>
</dbReference>
<proteinExistence type="predicted"/>
<comment type="caution">
    <text evidence="2">The sequence shown here is derived from an EMBL/GenBank/DDBJ whole genome shotgun (WGS) entry which is preliminary data.</text>
</comment>
<organism evidence="2 3">
    <name type="scientific">Mugilogobius chulae</name>
    <name type="common">yellowstripe goby</name>
    <dbReference type="NCBI Taxonomy" id="88201"/>
    <lineage>
        <taxon>Eukaryota</taxon>
        <taxon>Metazoa</taxon>
        <taxon>Chordata</taxon>
        <taxon>Craniata</taxon>
        <taxon>Vertebrata</taxon>
        <taxon>Euteleostomi</taxon>
        <taxon>Actinopterygii</taxon>
        <taxon>Neopterygii</taxon>
        <taxon>Teleostei</taxon>
        <taxon>Neoteleostei</taxon>
        <taxon>Acanthomorphata</taxon>
        <taxon>Gobiaria</taxon>
        <taxon>Gobiiformes</taxon>
        <taxon>Gobioidei</taxon>
        <taxon>Gobiidae</taxon>
        <taxon>Gobionellinae</taxon>
        <taxon>Mugilogobius</taxon>
    </lineage>
</organism>
<sequence>MYQTATRRKAEVKSRPQHSAPGPRSAGNRRQATGAATGDSGDQRGTSGPTPGQRASRSSDSKDFDVHKESGQDNHDTPRTTPGVNRAPGRTDTNQSKERTAPTPGTGG</sequence>
<feature type="compositionally biased region" description="Basic and acidic residues" evidence="1">
    <location>
        <begin position="57"/>
        <end position="78"/>
    </location>
</feature>
<keyword evidence="3" id="KW-1185">Reference proteome</keyword>
<dbReference type="AlphaFoldDB" id="A0AAW0P4U1"/>
<evidence type="ECO:0000313" key="2">
    <source>
        <dbReference type="EMBL" id="KAK7912641.1"/>
    </source>
</evidence>
<evidence type="ECO:0000313" key="3">
    <source>
        <dbReference type="Proteomes" id="UP001460270"/>
    </source>
</evidence>